<evidence type="ECO:0000256" key="4">
    <source>
        <dbReference type="ARBA" id="ARBA00023136"/>
    </source>
</evidence>
<protein>
    <submittedName>
        <fullName evidence="10">Protein disulfide-isomerase tmx3</fullName>
    </submittedName>
</protein>
<dbReference type="OrthoDB" id="427280at2759"/>
<dbReference type="PROSITE" id="PS00194">
    <property type="entry name" value="THIOREDOXIN_1"/>
    <property type="match status" value="1"/>
</dbReference>
<comment type="subcellular location">
    <subcellularLocation>
        <location evidence="1">Endoplasmic reticulum membrane</location>
        <topology evidence="1">Single-pass membrane protein</topology>
    </subcellularLocation>
</comment>
<dbReference type="OMA" id="GIEMRNM"/>
<name>A0A9Q0LUQ0_ANAIG</name>
<feature type="transmembrane region" description="Helical" evidence="7">
    <location>
        <begin position="391"/>
        <end position="409"/>
    </location>
</feature>
<dbReference type="Pfam" id="PF13848">
    <property type="entry name" value="Thioredoxin_6"/>
    <property type="match status" value="1"/>
</dbReference>
<gene>
    <name evidence="10" type="ORF">M0811_04288</name>
</gene>
<dbReference type="Pfam" id="PF00085">
    <property type="entry name" value="Thioredoxin"/>
    <property type="match status" value="1"/>
</dbReference>
<dbReference type="PANTHER" id="PTHR46426">
    <property type="entry name" value="PROTEIN DISULFIDE-ISOMERASE TMX3"/>
    <property type="match status" value="1"/>
</dbReference>
<dbReference type="Proteomes" id="UP001149090">
    <property type="component" value="Unassembled WGS sequence"/>
</dbReference>
<reference evidence="10" key="1">
    <citation type="submission" date="2022-10" db="EMBL/GenBank/DDBJ databases">
        <title>Novel sulphate-reducing endosymbionts in the free-living metamonad Anaeramoeba.</title>
        <authorList>
            <person name="Jerlstrom-Hultqvist J."/>
            <person name="Cepicka I."/>
            <person name="Gallot-Lavallee L."/>
            <person name="Salas-Leiva D."/>
            <person name="Curtis B.A."/>
            <person name="Zahonova K."/>
            <person name="Pipaliya S."/>
            <person name="Dacks J."/>
            <person name="Roger A.J."/>
        </authorList>
    </citation>
    <scope>NUCLEOTIDE SEQUENCE</scope>
    <source>
        <strain evidence="10">BMAN</strain>
    </source>
</reference>
<evidence type="ECO:0000256" key="1">
    <source>
        <dbReference type="ARBA" id="ARBA00004389"/>
    </source>
</evidence>
<evidence type="ECO:0000259" key="9">
    <source>
        <dbReference type="PROSITE" id="PS51352"/>
    </source>
</evidence>
<evidence type="ECO:0000256" key="7">
    <source>
        <dbReference type="SAM" id="Phobius"/>
    </source>
</evidence>
<comment type="caution">
    <text evidence="10">The sequence shown here is derived from an EMBL/GenBank/DDBJ whole genome shotgun (WGS) entry which is preliminary data.</text>
</comment>
<dbReference type="Gene3D" id="3.40.30.10">
    <property type="entry name" value="Glutaredoxin"/>
    <property type="match status" value="2"/>
</dbReference>
<keyword evidence="2 7" id="KW-0812">Transmembrane</keyword>
<feature type="chain" id="PRO_5040410788" evidence="8">
    <location>
        <begin position="21"/>
        <end position="454"/>
    </location>
</feature>
<keyword evidence="11" id="KW-1185">Reference proteome</keyword>
<keyword evidence="8" id="KW-0732">Signal</keyword>
<evidence type="ECO:0000313" key="10">
    <source>
        <dbReference type="EMBL" id="KAJ5079267.1"/>
    </source>
</evidence>
<proteinExistence type="predicted"/>
<evidence type="ECO:0000256" key="3">
    <source>
        <dbReference type="ARBA" id="ARBA00022989"/>
    </source>
</evidence>
<evidence type="ECO:0000256" key="6">
    <source>
        <dbReference type="SAM" id="MobiDB-lite"/>
    </source>
</evidence>
<accession>A0A9Q0LUQ0</accession>
<dbReference type="PANTHER" id="PTHR46426:SF1">
    <property type="entry name" value="PROTEIN DISULFIDE-ISOMERASE TMX3"/>
    <property type="match status" value="1"/>
</dbReference>
<evidence type="ECO:0000256" key="2">
    <source>
        <dbReference type="ARBA" id="ARBA00022692"/>
    </source>
</evidence>
<dbReference type="InterPro" id="IPR017937">
    <property type="entry name" value="Thioredoxin_CS"/>
</dbReference>
<dbReference type="InterPro" id="IPR013766">
    <property type="entry name" value="Thioredoxin_domain"/>
</dbReference>
<keyword evidence="4 7" id="KW-0472">Membrane</keyword>
<evidence type="ECO:0000256" key="8">
    <source>
        <dbReference type="SAM" id="SignalP"/>
    </source>
</evidence>
<feature type="region of interest" description="Disordered" evidence="6">
    <location>
        <begin position="415"/>
        <end position="454"/>
    </location>
</feature>
<evidence type="ECO:0000313" key="11">
    <source>
        <dbReference type="Proteomes" id="UP001149090"/>
    </source>
</evidence>
<dbReference type="PROSITE" id="PS51352">
    <property type="entry name" value="THIOREDOXIN_2"/>
    <property type="match status" value="1"/>
</dbReference>
<dbReference type="InterPro" id="IPR036249">
    <property type="entry name" value="Thioredoxin-like_sf"/>
</dbReference>
<organism evidence="10 11">
    <name type="scientific">Anaeramoeba ignava</name>
    <name type="common">Anaerobic marine amoeba</name>
    <dbReference type="NCBI Taxonomy" id="1746090"/>
    <lineage>
        <taxon>Eukaryota</taxon>
        <taxon>Metamonada</taxon>
        <taxon>Anaeramoebidae</taxon>
        <taxon>Anaeramoeba</taxon>
    </lineage>
</organism>
<dbReference type="SUPFAM" id="SSF52833">
    <property type="entry name" value="Thioredoxin-like"/>
    <property type="match status" value="2"/>
</dbReference>
<dbReference type="GO" id="GO:0005789">
    <property type="term" value="C:endoplasmic reticulum membrane"/>
    <property type="evidence" value="ECO:0007669"/>
    <property type="project" value="UniProtKB-SubCell"/>
</dbReference>
<feature type="compositionally biased region" description="Basic and acidic residues" evidence="6">
    <location>
        <begin position="416"/>
        <end position="454"/>
    </location>
</feature>
<sequence>MISSSFFILFLILVSHFVFSETDSDEISSVITLTKENFDELVLQSEDRWFIKFYAEWCGHCKALKPIFESVAAQLGDEIKFGEVNCEKQSKICNTYNVQGYPTLKFFIEDQIFEYHSHRTEENLISFCEKFSGPAVISIKDFNSLNEKLTEEKTNFVLLTSSSKNEANREIDLFSKIATRNLIYSDFYILESENPLDPDLYSKFAQKKKLKSKLEKINQFPVVIAFIDSKKIITFQFESNDYESADDFFKFVQENTLPLLPQLSADSFALIDSAQKTVGLAIVDPSDDKTEDYLKMIKKVAFKRRSEFAFCWIDGIQWESFLNHFQIKVEELPMFFVMEFRKEIYFKDPNLISSVENINDFLDSILDGSIKPQGRGSSFISRILGTNNPNTILKIVFFGAVGIILYFYFVSKKEKRNQVDDKKEDDKKEDNKKEDNKKEDNKKDDKKEEDKKEK</sequence>
<dbReference type="PRINTS" id="PR00421">
    <property type="entry name" value="THIOREDOXIN"/>
</dbReference>
<dbReference type="InterPro" id="IPR052250">
    <property type="entry name" value="PDI_TMX3"/>
</dbReference>
<comment type="function">
    <text evidence="5">Probable disulfide isomerase, which participates in the folding of proteins containing disulfide bonds. May act as a dithiol oxidase. Acts as a regulator of endoplasmic reticulum-mitochondria contact sites via its ability to regulate redox signals.</text>
</comment>
<dbReference type="AlphaFoldDB" id="A0A9Q0LUQ0"/>
<feature type="signal peptide" evidence="8">
    <location>
        <begin position="1"/>
        <end position="20"/>
    </location>
</feature>
<keyword evidence="3 7" id="KW-1133">Transmembrane helix</keyword>
<dbReference type="CDD" id="cd02961">
    <property type="entry name" value="PDI_a_family"/>
    <property type="match status" value="1"/>
</dbReference>
<feature type="domain" description="Thioredoxin" evidence="9">
    <location>
        <begin position="8"/>
        <end position="151"/>
    </location>
</feature>
<evidence type="ECO:0000256" key="5">
    <source>
        <dbReference type="ARBA" id="ARBA00045246"/>
    </source>
</evidence>
<dbReference type="EMBL" id="JAPDFW010000033">
    <property type="protein sequence ID" value="KAJ5079267.1"/>
    <property type="molecule type" value="Genomic_DNA"/>
</dbReference>